<evidence type="ECO:0000313" key="2">
    <source>
        <dbReference type="EMBL" id="OGE99680.1"/>
    </source>
</evidence>
<keyword evidence="1" id="KW-0472">Membrane</keyword>
<organism evidence="2 3">
    <name type="scientific">Candidatus Doudnabacteria bacterium RIFCSPLOWO2_02_FULL_48_13</name>
    <dbReference type="NCBI Taxonomy" id="1817845"/>
    <lineage>
        <taxon>Bacteria</taxon>
        <taxon>Candidatus Doudnaibacteriota</taxon>
    </lineage>
</organism>
<gene>
    <name evidence="2" type="ORF">A3J05_00610</name>
</gene>
<evidence type="ECO:0000313" key="3">
    <source>
        <dbReference type="Proteomes" id="UP000177235"/>
    </source>
</evidence>
<protein>
    <submittedName>
        <fullName evidence="2">Uncharacterized protein</fullName>
    </submittedName>
</protein>
<proteinExistence type="predicted"/>
<dbReference type="Proteomes" id="UP000177235">
    <property type="component" value="Unassembled WGS sequence"/>
</dbReference>
<dbReference type="InterPro" id="IPR019734">
    <property type="entry name" value="TPR_rpt"/>
</dbReference>
<dbReference type="Gene3D" id="1.25.40.10">
    <property type="entry name" value="Tetratricopeptide repeat domain"/>
    <property type="match status" value="1"/>
</dbReference>
<dbReference type="InterPro" id="IPR011990">
    <property type="entry name" value="TPR-like_helical_dom_sf"/>
</dbReference>
<feature type="transmembrane region" description="Helical" evidence="1">
    <location>
        <begin position="7"/>
        <end position="25"/>
    </location>
</feature>
<reference evidence="2 3" key="1">
    <citation type="journal article" date="2016" name="Nat. Commun.">
        <title>Thousands of microbial genomes shed light on interconnected biogeochemical processes in an aquifer system.</title>
        <authorList>
            <person name="Anantharaman K."/>
            <person name="Brown C.T."/>
            <person name="Hug L.A."/>
            <person name="Sharon I."/>
            <person name="Castelle C.J."/>
            <person name="Probst A.J."/>
            <person name="Thomas B.C."/>
            <person name="Singh A."/>
            <person name="Wilkins M.J."/>
            <person name="Karaoz U."/>
            <person name="Brodie E.L."/>
            <person name="Williams K.H."/>
            <person name="Hubbard S.S."/>
            <person name="Banfield J.F."/>
        </authorList>
    </citation>
    <scope>NUCLEOTIDE SEQUENCE [LARGE SCALE GENOMIC DNA]</scope>
</reference>
<sequence>MSKRIKIIAGIIGVAAAIFGLLAYYQSQGILKIFPSREDRRIEQILTIDRSKFGKPEGLPDEKFEEEIAKLADLKKQIEQKPDDPTLWFAFAFTKDFLNDHEGSVAAWEKSFELQPLDFRTPVNMANVYQYFLKDYKKAEFYYREGLKLKADYTIAYQGLADLYRFNWKEKQNLFEPLMEEAIQKDPANKASYLVGLIEYFVRGGDLTRGQALFNELKTLDPKEASELKTDYPQLQ</sequence>
<accession>A0A1F5QD37</accession>
<dbReference type="Pfam" id="PF13181">
    <property type="entry name" value="TPR_8"/>
    <property type="match status" value="1"/>
</dbReference>
<dbReference type="SUPFAM" id="SSF48452">
    <property type="entry name" value="TPR-like"/>
    <property type="match status" value="1"/>
</dbReference>
<dbReference type="EMBL" id="MFFF01000018">
    <property type="protein sequence ID" value="OGE99680.1"/>
    <property type="molecule type" value="Genomic_DNA"/>
</dbReference>
<dbReference type="AlphaFoldDB" id="A0A1F5QD37"/>
<name>A0A1F5QD37_9BACT</name>
<comment type="caution">
    <text evidence="2">The sequence shown here is derived from an EMBL/GenBank/DDBJ whole genome shotgun (WGS) entry which is preliminary data.</text>
</comment>
<evidence type="ECO:0000256" key="1">
    <source>
        <dbReference type="SAM" id="Phobius"/>
    </source>
</evidence>
<keyword evidence="1" id="KW-0812">Transmembrane</keyword>
<keyword evidence="1" id="KW-1133">Transmembrane helix</keyword>